<dbReference type="PRINTS" id="PR00080">
    <property type="entry name" value="SDRFAMILY"/>
</dbReference>
<dbReference type="AlphaFoldDB" id="A0A9P9IE02"/>
<keyword evidence="3" id="KW-0560">Oxidoreductase</keyword>
<dbReference type="PRINTS" id="PR00081">
    <property type="entry name" value="GDHRDH"/>
</dbReference>
<protein>
    <submittedName>
        <fullName evidence="4">Uncharacterized protein</fullName>
    </submittedName>
</protein>
<dbReference type="Gene3D" id="3.40.50.720">
    <property type="entry name" value="NAD(P)-binding Rossmann-like Domain"/>
    <property type="match status" value="1"/>
</dbReference>
<dbReference type="InterPro" id="IPR020904">
    <property type="entry name" value="Sc_DH/Rdtase_CS"/>
</dbReference>
<dbReference type="InterPro" id="IPR002347">
    <property type="entry name" value="SDR_fam"/>
</dbReference>
<evidence type="ECO:0000313" key="4">
    <source>
        <dbReference type="EMBL" id="KAH7116329.1"/>
    </source>
</evidence>
<sequence>MNSQQAPDRVHTMRGKTALISGSSSGIGAAIAKELSTRGANIVLNYPWENLKEECETVGQDLTTPWIAVCADLSTLDGPAELVSAAVARFGHIDILVNNAGRVPMAPLWEAEPETWDQAMNLNARGCFLLTKAVLPHLTPYTPSGNMSGVNGGSRIICIGSAASRLPEPAQGVYAATKGAIDAMIRVWARELPPKYGCTVNGVGPGPVANQAFFGMLGDSFDAVKDIFEQGTPCEGSFAALEDVAWTVGFLAEDRSKWVNGEYIILSGGYYLA</sequence>
<keyword evidence="5" id="KW-1185">Reference proteome</keyword>
<dbReference type="SUPFAM" id="SSF51735">
    <property type="entry name" value="NAD(P)-binding Rossmann-fold domains"/>
    <property type="match status" value="1"/>
</dbReference>
<dbReference type="EMBL" id="JAGMUV010000029">
    <property type="protein sequence ID" value="KAH7116329.1"/>
    <property type="molecule type" value="Genomic_DNA"/>
</dbReference>
<gene>
    <name evidence="4" type="ORF">EDB81DRAFT_862095</name>
</gene>
<dbReference type="PANTHER" id="PTHR48107">
    <property type="entry name" value="NADPH-DEPENDENT ALDEHYDE REDUCTASE-LIKE PROTEIN, CHLOROPLASTIC-RELATED"/>
    <property type="match status" value="1"/>
</dbReference>
<evidence type="ECO:0000256" key="3">
    <source>
        <dbReference type="ARBA" id="ARBA00023002"/>
    </source>
</evidence>
<dbReference type="PROSITE" id="PS00061">
    <property type="entry name" value="ADH_SHORT"/>
    <property type="match status" value="1"/>
</dbReference>
<evidence type="ECO:0000256" key="1">
    <source>
        <dbReference type="ARBA" id="ARBA00006484"/>
    </source>
</evidence>
<dbReference type="OrthoDB" id="47007at2759"/>
<dbReference type="Proteomes" id="UP000738349">
    <property type="component" value="Unassembled WGS sequence"/>
</dbReference>
<dbReference type="FunFam" id="3.40.50.720:FF:000084">
    <property type="entry name" value="Short-chain dehydrogenase reductase"/>
    <property type="match status" value="1"/>
</dbReference>
<accession>A0A9P9IE02</accession>
<reference evidence="4" key="1">
    <citation type="journal article" date="2021" name="Nat. Commun.">
        <title>Genetic determinants of endophytism in the Arabidopsis root mycobiome.</title>
        <authorList>
            <person name="Mesny F."/>
            <person name="Miyauchi S."/>
            <person name="Thiergart T."/>
            <person name="Pickel B."/>
            <person name="Atanasova L."/>
            <person name="Karlsson M."/>
            <person name="Huettel B."/>
            <person name="Barry K.W."/>
            <person name="Haridas S."/>
            <person name="Chen C."/>
            <person name="Bauer D."/>
            <person name="Andreopoulos W."/>
            <person name="Pangilinan J."/>
            <person name="LaButti K."/>
            <person name="Riley R."/>
            <person name="Lipzen A."/>
            <person name="Clum A."/>
            <person name="Drula E."/>
            <person name="Henrissat B."/>
            <person name="Kohler A."/>
            <person name="Grigoriev I.V."/>
            <person name="Martin F.M."/>
            <person name="Hacquard S."/>
        </authorList>
    </citation>
    <scope>NUCLEOTIDE SEQUENCE</scope>
    <source>
        <strain evidence="4">MPI-CAGE-AT-0147</strain>
    </source>
</reference>
<organism evidence="4 5">
    <name type="scientific">Dactylonectria macrodidyma</name>
    <dbReference type="NCBI Taxonomy" id="307937"/>
    <lineage>
        <taxon>Eukaryota</taxon>
        <taxon>Fungi</taxon>
        <taxon>Dikarya</taxon>
        <taxon>Ascomycota</taxon>
        <taxon>Pezizomycotina</taxon>
        <taxon>Sordariomycetes</taxon>
        <taxon>Hypocreomycetidae</taxon>
        <taxon>Hypocreales</taxon>
        <taxon>Nectriaceae</taxon>
        <taxon>Dactylonectria</taxon>
    </lineage>
</organism>
<evidence type="ECO:0000313" key="5">
    <source>
        <dbReference type="Proteomes" id="UP000738349"/>
    </source>
</evidence>
<dbReference type="PANTHER" id="PTHR48107:SF7">
    <property type="entry name" value="RE15974P"/>
    <property type="match status" value="1"/>
</dbReference>
<comment type="similarity">
    <text evidence="1">Belongs to the short-chain dehydrogenases/reductases (SDR) family.</text>
</comment>
<comment type="caution">
    <text evidence="4">The sequence shown here is derived from an EMBL/GenBank/DDBJ whole genome shotgun (WGS) entry which is preliminary data.</text>
</comment>
<dbReference type="GO" id="GO:0016614">
    <property type="term" value="F:oxidoreductase activity, acting on CH-OH group of donors"/>
    <property type="evidence" value="ECO:0007669"/>
    <property type="project" value="UniProtKB-ARBA"/>
</dbReference>
<dbReference type="Pfam" id="PF13561">
    <property type="entry name" value="adh_short_C2"/>
    <property type="match status" value="1"/>
</dbReference>
<keyword evidence="2" id="KW-0521">NADP</keyword>
<name>A0A9P9IE02_9HYPO</name>
<evidence type="ECO:0000256" key="2">
    <source>
        <dbReference type="ARBA" id="ARBA00022857"/>
    </source>
</evidence>
<proteinExistence type="inferred from homology"/>
<dbReference type="InterPro" id="IPR036291">
    <property type="entry name" value="NAD(P)-bd_dom_sf"/>
</dbReference>